<evidence type="ECO:0000256" key="12">
    <source>
        <dbReference type="PIRNR" id="PIRNR005567"/>
    </source>
</evidence>
<dbReference type="GO" id="GO:0000139">
    <property type="term" value="C:Golgi membrane"/>
    <property type="evidence" value="ECO:0007669"/>
    <property type="project" value="UniProtKB-SubCell"/>
</dbReference>
<feature type="domain" description="COPA/B second beta-propeller" evidence="15">
    <location>
        <begin position="441"/>
        <end position="519"/>
    </location>
</feature>
<dbReference type="InterPro" id="IPR016453">
    <property type="entry name" value="COPB2"/>
</dbReference>
<dbReference type="InterPro" id="IPR001680">
    <property type="entry name" value="WD40_rpt"/>
</dbReference>
<feature type="repeat" description="WD" evidence="13">
    <location>
        <begin position="260"/>
        <end position="302"/>
    </location>
</feature>
<accession>A0A7R9GEY9</accession>
<evidence type="ECO:0000256" key="2">
    <source>
        <dbReference type="ARBA" id="ARBA00010844"/>
    </source>
</evidence>
<dbReference type="PROSITE" id="PS50294">
    <property type="entry name" value="WD_REPEATS_REGION"/>
    <property type="match status" value="4"/>
</dbReference>
<evidence type="ECO:0000256" key="13">
    <source>
        <dbReference type="PROSITE-ProRule" id="PRU00221"/>
    </source>
</evidence>
<evidence type="ECO:0000256" key="8">
    <source>
        <dbReference type="ARBA" id="ARBA00022927"/>
    </source>
</evidence>
<dbReference type="CDD" id="cd00200">
    <property type="entry name" value="WD40"/>
    <property type="match status" value="1"/>
</dbReference>
<feature type="repeat" description="WD" evidence="13">
    <location>
        <begin position="133"/>
        <end position="174"/>
    </location>
</feature>
<dbReference type="GO" id="GO:0006891">
    <property type="term" value="P:intra-Golgi vesicle-mediated transport"/>
    <property type="evidence" value="ECO:0007669"/>
    <property type="project" value="TreeGrafter"/>
</dbReference>
<keyword evidence="18" id="KW-1185">Reference proteome</keyword>
<evidence type="ECO:0000259" key="15">
    <source>
        <dbReference type="Pfam" id="PF04053"/>
    </source>
</evidence>
<keyword evidence="6" id="KW-0677">Repeat</keyword>
<evidence type="ECO:0000256" key="7">
    <source>
        <dbReference type="ARBA" id="ARBA00022892"/>
    </source>
</evidence>
<dbReference type="GO" id="GO:0006888">
    <property type="term" value="P:endoplasmic reticulum to Golgi vesicle-mediated transport"/>
    <property type="evidence" value="ECO:0007669"/>
    <property type="project" value="TreeGrafter"/>
</dbReference>
<dbReference type="PIRSF" id="PIRSF005567">
    <property type="entry name" value="Coatomer_beta'_subunit"/>
    <property type="match status" value="1"/>
</dbReference>
<keyword evidence="3 12" id="KW-0813">Transport</keyword>
<evidence type="ECO:0000313" key="18">
    <source>
        <dbReference type="Proteomes" id="UP000678499"/>
    </source>
</evidence>
<dbReference type="InterPro" id="IPR006692">
    <property type="entry name" value="Beta-prop_COPA/B_2nd"/>
</dbReference>
<feature type="domain" description="COPA/B TPR" evidence="16">
    <location>
        <begin position="598"/>
        <end position="778"/>
    </location>
</feature>
<feature type="repeat" description="WD" evidence="13">
    <location>
        <begin position="217"/>
        <end position="249"/>
    </location>
</feature>
<keyword evidence="5 13" id="KW-0853">WD repeat</keyword>
<keyword evidence="7 12" id="KW-0931">ER-Golgi transport</keyword>
<evidence type="ECO:0000256" key="9">
    <source>
        <dbReference type="ARBA" id="ARBA00023034"/>
    </source>
</evidence>
<dbReference type="FunFam" id="1.25.40.470:FF:000001">
    <property type="entry name" value="Coatomer subunit beta"/>
    <property type="match status" value="1"/>
</dbReference>
<evidence type="ECO:0000256" key="10">
    <source>
        <dbReference type="ARBA" id="ARBA00023136"/>
    </source>
</evidence>
<proteinExistence type="inferred from homology"/>
<dbReference type="InterPro" id="IPR056176">
    <property type="entry name" value="TPR_COPA_B"/>
</dbReference>
<dbReference type="FunFam" id="2.130.10.10:FF:000008">
    <property type="entry name" value="Coatomer subunit beta"/>
    <property type="match status" value="1"/>
</dbReference>
<feature type="compositionally biased region" description="Basic and acidic residues" evidence="14">
    <location>
        <begin position="860"/>
        <end position="875"/>
    </location>
</feature>
<dbReference type="Pfam" id="PF00400">
    <property type="entry name" value="WD40"/>
    <property type="match status" value="6"/>
</dbReference>
<dbReference type="GO" id="GO:0030126">
    <property type="term" value="C:COPI vesicle coat"/>
    <property type="evidence" value="ECO:0007669"/>
    <property type="project" value="TreeGrafter"/>
</dbReference>
<protein>
    <recommendedName>
        <fullName evidence="12">Coatomer subunit beta'</fullName>
    </recommendedName>
</protein>
<dbReference type="InterPro" id="IPR036322">
    <property type="entry name" value="WD40_repeat_dom_sf"/>
</dbReference>
<dbReference type="InterPro" id="IPR019775">
    <property type="entry name" value="WD40_repeat_CS"/>
</dbReference>
<organism evidence="17">
    <name type="scientific">Notodromas monacha</name>
    <dbReference type="NCBI Taxonomy" id="399045"/>
    <lineage>
        <taxon>Eukaryota</taxon>
        <taxon>Metazoa</taxon>
        <taxon>Ecdysozoa</taxon>
        <taxon>Arthropoda</taxon>
        <taxon>Crustacea</taxon>
        <taxon>Oligostraca</taxon>
        <taxon>Ostracoda</taxon>
        <taxon>Podocopa</taxon>
        <taxon>Podocopida</taxon>
        <taxon>Cypridocopina</taxon>
        <taxon>Cypridoidea</taxon>
        <taxon>Cyprididae</taxon>
        <taxon>Notodromas</taxon>
    </lineage>
</organism>
<dbReference type="EMBL" id="CAJPEX010001296">
    <property type="protein sequence ID" value="CAG0918772.1"/>
    <property type="molecule type" value="Genomic_DNA"/>
</dbReference>
<dbReference type="PROSITE" id="PS50082">
    <property type="entry name" value="WD_REPEATS_2"/>
    <property type="match status" value="5"/>
</dbReference>
<dbReference type="PROSITE" id="PS00678">
    <property type="entry name" value="WD_REPEATS_1"/>
    <property type="match status" value="1"/>
</dbReference>
<keyword evidence="9 12" id="KW-0333">Golgi apparatus</keyword>
<feature type="repeat" description="WD" evidence="13">
    <location>
        <begin position="347"/>
        <end position="388"/>
    </location>
</feature>
<dbReference type="PANTHER" id="PTHR19876:SF2">
    <property type="entry name" value="COATOMER SUBUNIT BETA"/>
    <property type="match status" value="1"/>
</dbReference>
<gene>
    <name evidence="17" type="ORF">NMOB1V02_LOCUS6319</name>
</gene>
<evidence type="ECO:0000256" key="3">
    <source>
        <dbReference type="ARBA" id="ARBA00022448"/>
    </source>
</evidence>
<dbReference type="Gene3D" id="1.25.40.470">
    <property type="match status" value="1"/>
</dbReference>
<keyword evidence="10 12" id="KW-0472">Membrane</keyword>
<evidence type="ECO:0000256" key="14">
    <source>
        <dbReference type="SAM" id="MobiDB-lite"/>
    </source>
</evidence>
<dbReference type="CDD" id="cd22947">
    <property type="entry name" value="Coatomer_WDAD_beta-like"/>
    <property type="match status" value="1"/>
</dbReference>
<dbReference type="SUPFAM" id="SSF50978">
    <property type="entry name" value="WD40 repeat-like"/>
    <property type="match status" value="1"/>
</dbReference>
<comment type="function">
    <text evidence="12">The coatomer is a cytosolic protein complex that binds to dilysine motifs and reversibly associates with Golgi non-clathrin-coated vesicles, which further mediate biosynthetic protein transport from the ER, via the Golgi up to the trans Golgi network. Coatomer complex is required for budding from Golgi membranes, and is essential for the retrograde Golgi-to-ER transport of dilysine-tagged proteins.</text>
</comment>
<dbReference type="AlphaFoldDB" id="A0A7R9GEY9"/>
<dbReference type="GO" id="GO:0006886">
    <property type="term" value="P:intracellular protein transport"/>
    <property type="evidence" value="ECO:0007669"/>
    <property type="project" value="UniProtKB-UniRule"/>
</dbReference>
<comment type="subunit">
    <text evidence="12">Oligomeric complex that consists of at least the alpha, beta, beta', gamma, delta, epsilon and zeta subunits.</text>
</comment>
<dbReference type="GO" id="GO:0006890">
    <property type="term" value="P:retrograde vesicle-mediated transport, Golgi to endoplasmic reticulum"/>
    <property type="evidence" value="ECO:0007669"/>
    <property type="project" value="TreeGrafter"/>
</dbReference>
<evidence type="ECO:0000256" key="5">
    <source>
        <dbReference type="ARBA" id="ARBA00022574"/>
    </source>
</evidence>
<feature type="region of interest" description="Disordered" evidence="14">
    <location>
        <begin position="856"/>
        <end position="875"/>
    </location>
</feature>
<reference evidence="17" key="1">
    <citation type="submission" date="2020-11" db="EMBL/GenBank/DDBJ databases">
        <authorList>
            <person name="Tran Van P."/>
        </authorList>
    </citation>
    <scope>NUCLEOTIDE SEQUENCE</scope>
</reference>
<dbReference type="Pfam" id="PF04053">
    <property type="entry name" value="B-prop_COPA_B_2nd"/>
    <property type="match status" value="1"/>
</dbReference>
<evidence type="ECO:0000256" key="4">
    <source>
        <dbReference type="ARBA" id="ARBA00022490"/>
    </source>
</evidence>
<dbReference type="PRINTS" id="PR00320">
    <property type="entry name" value="GPROTEINBRPT"/>
</dbReference>
<sequence>MSVSLRKQIDEVRVSSVLNRDAKQYGKKHLFDGSSDTSWNSDPGEEQWIKVMFCDMVVVDKIAIQFQGGFACKELDVVDADDAIVETFYPADSNKKQIFELTERMGGYLVKIVFKSFTDFYGRPIRLDIKRKLTARSDRVKCVDLHPTEPWVLASLYNGQMHVWNIENQQLARAFEVCDLPVRAAKFIPRKNWIVTGSDDMQVRVFNYNTLEKVHMFEAHSDYIRCIVVHPTQPFILTCSDDTFIKLWNWEKAWACQQVFEGHTHYVMQIVINPKDNNTFASASLDRTVKVWQLGSPTPNFTLDGHEKGVNCVDYYHGGDKPYLISGADDRYVKIWDYQNKTCVQTLEGHAQNISAVCFHPELPIILTGSEDGTVKIWHSSTYRLENTLNYGLERVWTISAFKGSNNVALGYDEGSIIIKLGREEPAMSMDASGKIIWARHSEVQQANLKAMGDDFQEIKDGEKLPLAIKDMGACEIYPQTIAHNPNGRFVVVCGDGEFIIYTAMALRNKAFGSAQEFVVLGEVPESVKTGLWVGDCFIYTNGVNRLNYYVGGEIVTISHLDRTMYLLGYIPKDSRLYLGDKELNVVSFKLLLSVLEYQTAVMRKDFDTADKVLVQIPKDQRTRVAHFLEKQGFKQQALAVSTDPEHRFELSVNLGELETAYGLAQQLGSESKWRQLSDLALSKGKFDLAQECLHKAQDFGGLLLMASAAGDAEIVKKLQDSSSAVGKHNISFLSAFLLGDLNKCLEILLSANRVPEAALFARTYVPSRVSEIVDNWKAKLLEDGKAKAAQSLADPKQYPNLFPEFEDMLKTEQFLKSEAALLPAVHASRLPTTMERTPIEEMKAAEASGSFTYVPPVAKEVEKPEDVKDDGSEE</sequence>
<keyword evidence="8 12" id="KW-0653">Protein transport</keyword>
<dbReference type="Gene3D" id="2.60.120.260">
    <property type="entry name" value="Galactose-binding domain-like"/>
    <property type="match status" value="1"/>
</dbReference>
<dbReference type="Proteomes" id="UP000678499">
    <property type="component" value="Unassembled WGS sequence"/>
</dbReference>
<dbReference type="InterPro" id="IPR050844">
    <property type="entry name" value="Coatomer_complex_subunit"/>
</dbReference>
<dbReference type="InterPro" id="IPR008979">
    <property type="entry name" value="Galactose-bd-like_sf"/>
</dbReference>
<dbReference type="EMBL" id="OA883333">
    <property type="protein sequence ID" value="CAD7278620.1"/>
    <property type="molecule type" value="Genomic_DNA"/>
</dbReference>
<dbReference type="Gene3D" id="2.130.10.10">
    <property type="entry name" value="YVTN repeat-like/Quinoprotein amine dehydrogenase"/>
    <property type="match status" value="1"/>
</dbReference>
<comment type="similarity">
    <text evidence="2 12">Belongs to the WD repeat COPB2 family.</text>
</comment>
<keyword evidence="4 12" id="KW-0963">Cytoplasm</keyword>
<comment type="subcellular location">
    <subcellularLocation>
        <location evidence="1 12">Cytoplasmic vesicle</location>
        <location evidence="1 12">COPI-coated vesicle membrane</location>
        <topology evidence="1 12">Peripheral membrane protein</topology>
        <orientation evidence="1 12">Cytoplasmic side</orientation>
    </subcellularLocation>
    <subcellularLocation>
        <location evidence="12">Golgi apparatus membrane</location>
        <topology evidence="12">Peripheral membrane protein</topology>
        <orientation evidence="12">Cytoplasmic side</orientation>
    </subcellularLocation>
    <text evidence="12">The coatomer is cytoplasmic or polymerized on the cytoplasmic side of the Golgi, as well as on the vesicles/buds originating from it.</text>
</comment>
<evidence type="ECO:0000256" key="1">
    <source>
        <dbReference type="ARBA" id="ARBA00004347"/>
    </source>
</evidence>
<dbReference type="InterPro" id="IPR020472">
    <property type="entry name" value="WD40_PAC1"/>
</dbReference>
<evidence type="ECO:0000259" key="16">
    <source>
        <dbReference type="Pfam" id="PF23953"/>
    </source>
</evidence>
<evidence type="ECO:0000256" key="11">
    <source>
        <dbReference type="ARBA" id="ARBA00023329"/>
    </source>
</evidence>
<evidence type="ECO:0000313" key="17">
    <source>
        <dbReference type="EMBL" id="CAD7278620.1"/>
    </source>
</evidence>
<name>A0A7R9GEY9_9CRUS</name>
<feature type="repeat" description="WD" evidence="13">
    <location>
        <begin position="303"/>
        <end position="346"/>
    </location>
</feature>
<evidence type="ECO:0000256" key="6">
    <source>
        <dbReference type="ARBA" id="ARBA00022737"/>
    </source>
</evidence>
<dbReference type="InterPro" id="IPR015943">
    <property type="entry name" value="WD40/YVTN_repeat-like_dom_sf"/>
</dbReference>
<dbReference type="OrthoDB" id="2150324at2759"/>
<dbReference type="GO" id="GO:0005198">
    <property type="term" value="F:structural molecule activity"/>
    <property type="evidence" value="ECO:0007669"/>
    <property type="project" value="UniProtKB-UniRule"/>
</dbReference>
<keyword evidence="11 12" id="KW-0968">Cytoplasmic vesicle</keyword>
<dbReference type="Pfam" id="PF23953">
    <property type="entry name" value="TPR_COPA_B"/>
    <property type="match status" value="1"/>
</dbReference>
<dbReference type="PANTHER" id="PTHR19876">
    <property type="entry name" value="COATOMER"/>
    <property type="match status" value="1"/>
</dbReference>
<dbReference type="SUPFAM" id="SSF49785">
    <property type="entry name" value="Galactose-binding domain-like"/>
    <property type="match status" value="1"/>
</dbReference>
<dbReference type="SMART" id="SM00320">
    <property type="entry name" value="WD40"/>
    <property type="match status" value="6"/>
</dbReference>